<sequence length="138" mass="14846">MKQTSKATVFIILLIFVCACAAQTVSAPEPVHKPEWLWKPSDGGKIGGVGIAKEHIHGLDAQRKLAVSRAIDSIAAQLGVQVQNVTVLESHATSSGSSSTTIDSYSIHTVQGNTVKAAVREFWTDVQTGELYVWMVLE</sequence>
<accession>A0A3R5Y757</accession>
<name>A0A3R5Y757_9BACT</name>
<dbReference type="EMBL" id="CP035108">
    <property type="protein sequence ID" value="QAR33342.1"/>
    <property type="molecule type" value="Genomic_DNA"/>
</dbReference>
<evidence type="ECO:0000256" key="1">
    <source>
        <dbReference type="SAM" id="SignalP"/>
    </source>
</evidence>
<proteinExistence type="predicted"/>
<keyword evidence="1" id="KW-0732">Signal</keyword>
<dbReference type="Gene3D" id="3.10.28.20">
    <property type="entry name" value="Acetamidase/Formamidase-like domains"/>
    <property type="match status" value="1"/>
</dbReference>
<dbReference type="OrthoDB" id="9554036at2"/>
<evidence type="ECO:0000313" key="3">
    <source>
        <dbReference type="Proteomes" id="UP000287502"/>
    </source>
</evidence>
<reference evidence="2 3" key="1">
    <citation type="submission" date="2019-01" db="EMBL/GenBank/DDBJ databases">
        <title>Geovibrio thiophilus DSM 11263, complete genome.</title>
        <authorList>
            <person name="Spring S."/>
            <person name="Bunk B."/>
            <person name="Sproer C."/>
        </authorList>
    </citation>
    <scope>NUCLEOTIDE SEQUENCE [LARGE SCALE GENOMIC DNA]</scope>
    <source>
        <strain evidence="2 3">DSM 11263</strain>
    </source>
</reference>
<protein>
    <submittedName>
        <fullName evidence="2">Uncharacterized protein</fullName>
    </submittedName>
</protein>
<evidence type="ECO:0000313" key="2">
    <source>
        <dbReference type="EMBL" id="QAR33342.1"/>
    </source>
</evidence>
<feature type="chain" id="PRO_5018533973" evidence="1">
    <location>
        <begin position="22"/>
        <end position="138"/>
    </location>
</feature>
<keyword evidence="3" id="KW-1185">Reference proteome</keyword>
<feature type="signal peptide" evidence="1">
    <location>
        <begin position="1"/>
        <end position="21"/>
    </location>
</feature>
<organism evidence="2 3">
    <name type="scientific">Geovibrio thiophilus</name>
    <dbReference type="NCBI Taxonomy" id="139438"/>
    <lineage>
        <taxon>Bacteria</taxon>
        <taxon>Pseudomonadati</taxon>
        <taxon>Deferribacterota</taxon>
        <taxon>Deferribacteres</taxon>
        <taxon>Deferribacterales</taxon>
        <taxon>Geovibrionaceae</taxon>
        <taxon>Geovibrio</taxon>
    </lineage>
</organism>
<dbReference type="KEGG" id="gtl:EP073_07990"/>
<dbReference type="RefSeq" id="WP_128466628.1">
    <property type="nucleotide sequence ID" value="NZ_CP035108.1"/>
</dbReference>
<dbReference type="PROSITE" id="PS51257">
    <property type="entry name" value="PROKAR_LIPOPROTEIN"/>
    <property type="match status" value="1"/>
</dbReference>
<dbReference type="AlphaFoldDB" id="A0A3R5Y757"/>
<dbReference type="Proteomes" id="UP000287502">
    <property type="component" value="Chromosome"/>
</dbReference>
<gene>
    <name evidence="2" type="ORF">EP073_07990</name>
</gene>